<keyword evidence="13 15" id="KW-0472">Membrane</keyword>
<dbReference type="EMBL" id="JX398125">
    <property type="protein sequence ID" value="AFQ93455.1"/>
    <property type="molecule type" value="Genomic_DNA"/>
</dbReference>
<dbReference type="InterPro" id="IPR036257">
    <property type="entry name" value="Cyt_c_oxidase_su2_TM_sf"/>
</dbReference>
<keyword evidence="4 15" id="KW-0813">Transport</keyword>
<dbReference type="InterPro" id="IPR008972">
    <property type="entry name" value="Cupredoxin"/>
</dbReference>
<dbReference type="CTD" id="4513"/>
<dbReference type="InterPro" id="IPR002429">
    <property type="entry name" value="CcO_II-like_C"/>
</dbReference>
<gene>
    <name evidence="19" type="primary">COX2</name>
</gene>
<evidence type="ECO:0000259" key="18">
    <source>
        <dbReference type="PROSITE" id="PS50999"/>
    </source>
</evidence>
<evidence type="ECO:0000256" key="3">
    <source>
        <dbReference type="ARBA" id="ARBA00015946"/>
    </source>
</evidence>
<comment type="similarity">
    <text evidence="2 15">Belongs to the cytochrome c oxidase subunit 2 family.</text>
</comment>
<evidence type="ECO:0000256" key="4">
    <source>
        <dbReference type="ARBA" id="ARBA00022448"/>
    </source>
</evidence>
<evidence type="ECO:0000256" key="8">
    <source>
        <dbReference type="ARBA" id="ARBA00022842"/>
    </source>
</evidence>
<evidence type="ECO:0000259" key="17">
    <source>
        <dbReference type="PROSITE" id="PS50857"/>
    </source>
</evidence>
<comment type="subcellular location">
    <subcellularLocation>
        <location evidence="1">Membrane</location>
        <topology evidence="1">Multi-pass membrane protein</topology>
    </subcellularLocation>
    <subcellularLocation>
        <location evidence="15">Mitochondrion inner membrane</location>
        <topology evidence="15">Multi-pass membrane protein</topology>
    </subcellularLocation>
</comment>
<dbReference type="PROSITE" id="PS00078">
    <property type="entry name" value="COX2"/>
    <property type="match status" value="1"/>
</dbReference>
<keyword evidence="5 15" id="KW-0679">Respiratory chain</keyword>
<geneLocation type="mitochondrion" evidence="19"/>
<dbReference type="AlphaFoldDB" id="T1PUY9"/>
<evidence type="ECO:0000256" key="12">
    <source>
        <dbReference type="ARBA" id="ARBA00023008"/>
    </source>
</evidence>
<keyword evidence="8" id="KW-0460">Magnesium</keyword>
<proteinExistence type="inferred from homology"/>
<dbReference type="Pfam" id="PF00116">
    <property type="entry name" value="COX2"/>
    <property type="match status" value="1"/>
</dbReference>
<evidence type="ECO:0000256" key="11">
    <source>
        <dbReference type="ARBA" id="ARBA00022989"/>
    </source>
</evidence>
<sequence>LSVNLLNGFSPLYQLTESFLYFVLSVLSIVGLLVGCIIVFLRYIGWTYRDLLENDKMESVWTYVPGIVIGIMSIPSFYGLYQSCQIAALPKQTVKVVGHQWFWHYVESFYVYTYTNHIVRRCRGIICGLKDMFMWRQRRDTSTKNSHCEMKTFDFTSHWVPDSAGRNINVDKPLILFARVYTRFLISAYDVAHSFAIPQVGLKIDAIPGRVNQGYFYSLRAGKFVGQCSEVCGANHTFMPIVVECVDSLKFKGYVDGKFFEFNTDGGLCDLHNVTHSNVLYKFNTTYEHLNY</sequence>
<dbReference type="PANTHER" id="PTHR22888:SF9">
    <property type="entry name" value="CYTOCHROME C OXIDASE SUBUNIT 2"/>
    <property type="match status" value="1"/>
</dbReference>
<dbReference type="InterPro" id="IPR011759">
    <property type="entry name" value="Cyt_c_oxidase_su2_TM_dom"/>
</dbReference>
<dbReference type="GO" id="GO:0005507">
    <property type="term" value="F:copper ion binding"/>
    <property type="evidence" value="ECO:0007669"/>
    <property type="project" value="InterPro"/>
</dbReference>
<evidence type="ECO:0000313" key="19">
    <source>
        <dbReference type="EMBL" id="AFQ93455.1"/>
    </source>
</evidence>
<comment type="cofactor">
    <cofactor evidence="15">
        <name>Cu cation</name>
        <dbReference type="ChEBI" id="CHEBI:23378"/>
    </cofactor>
    <text evidence="15">Binds a copper A center.</text>
</comment>
<dbReference type="Gene3D" id="1.10.287.90">
    <property type="match status" value="1"/>
</dbReference>
<feature type="transmembrane region" description="Helical" evidence="16">
    <location>
        <begin position="61"/>
        <end position="81"/>
    </location>
</feature>
<dbReference type="GO" id="GO:0042773">
    <property type="term" value="P:ATP synthesis coupled electron transport"/>
    <property type="evidence" value="ECO:0007669"/>
    <property type="project" value="TreeGrafter"/>
</dbReference>
<protein>
    <recommendedName>
        <fullName evidence="3 15">Cytochrome c oxidase subunit 2</fullName>
    </recommendedName>
</protein>
<evidence type="ECO:0000256" key="7">
    <source>
        <dbReference type="ARBA" id="ARBA00022723"/>
    </source>
</evidence>
<keyword evidence="15" id="KW-0999">Mitochondrion inner membrane</keyword>
<evidence type="ECO:0000256" key="15">
    <source>
        <dbReference type="RuleBase" id="RU000457"/>
    </source>
</evidence>
<dbReference type="GeneID" id="17097634"/>
<dbReference type="InterPro" id="IPR045187">
    <property type="entry name" value="CcO_II"/>
</dbReference>
<dbReference type="PROSITE" id="PS50857">
    <property type="entry name" value="COX2_CUA"/>
    <property type="match status" value="1"/>
</dbReference>
<dbReference type="GO" id="GO:0005743">
    <property type="term" value="C:mitochondrial inner membrane"/>
    <property type="evidence" value="ECO:0007669"/>
    <property type="project" value="UniProtKB-SubCell"/>
</dbReference>
<keyword evidence="10 15" id="KW-0249">Electron transport</keyword>
<name>T1PUY9_SCHMD</name>
<evidence type="ECO:0000256" key="6">
    <source>
        <dbReference type="ARBA" id="ARBA00022692"/>
    </source>
</evidence>
<evidence type="ECO:0000256" key="9">
    <source>
        <dbReference type="ARBA" id="ARBA00022967"/>
    </source>
</evidence>
<evidence type="ECO:0000256" key="5">
    <source>
        <dbReference type="ARBA" id="ARBA00022660"/>
    </source>
</evidence>
<evidence type="ECO:0000256" key="16">
    <source>
        <dbReference type="SAM" id="Phobius"/>
    </source>
</evidence>
<keyword evidence="7 15" id="KW-0479">Metal-binding</keyword>
<organism evidence="19">
    <name type="scientific">Schmidtea mediterranea</name>
    <name type="common">Freshwater planarian flatworm</name>
    <dbReference type="NCBI Taxonomy" id="79327"/>
    <lineage>
        <taxon>Eukaryota</taxon>
        <taxon>Metazoa</taxon>
        <taxon>Spiralia</taxon>
        <taxon>Lophotrochozoa</taxon>
        <taxon>Platyhelminthes</taxon>
        <taxon>Rhabditophora</taxon>
        <taxon>Seriata</taxon>
        <taxon>Tricladida</taxon>
        <taxon>Continenticola</taxon>
        <taxon>Geoplanoidea</taxon>
        <taxon>Dugesiidae</taxon>
        <taxon>Schmidtea</taxon>
    </lineage>
</organism>
<dbReference type="PRINTS" id="PR01166">
    <property type="entry name" value="CYCOXIDASEII"/>
</dbReference>
<comment type="function">
    <text evidence="15">Component of the cytochrome c oxidase, the last enzyme in the mitochondrial electron transport chain which drives oxidative phosphorylation. The respiratory chain contains 3 multisubunit complexes succinate dehydrogenase (complex II, CII), ubiquinol-cytochrome c oxidoreductase (cytochrome b-c1 complex, complex III, CIII) and cytochrome c oxidase (complex IV, CIV), that cooperate to transfer electrons derived from NADH and succinate to molecular oxygen, creating an electrochemical gradient over the inner membrane that drives transmembrane transport and the ATP synthase. Cytochrome c oxidase is the component of the respiratory chain that catalyzes the reduction of oxygen to water. Electrons originating from reduced cytochrome c in the intermembrane space (IMS) are transferred via the dinuclear copper A center (CU(A)) of subunit 2 and heme A of subunit 1 to the active site in subunit 1, a binuclear center (BNC) formed by heme A3 and copper B (CU(B)). The BNC reduces molecular oxygen to 2 water molecules using 4 electrons from cytochrome c in the IMS and 4 protons from the mitochondrial matrix.</text>
</comment>
<dbReference type="SUPFAM" id="SSF49503">
    <property type="entry name" value="Cupredoxins"/>
    <property type="match status" value="1"/>
</dbReference>
<evidence type="ECO:0000256" key="14">
    <source>
        <dbReference type="ARBA" id="ARBA00049512"/>
    </source>
</evidence>
<feature type="non-terminal residue" evidence="19">
    <location>
        <position position="1"/>
    </location>
</feature>
<dbReference type="PROSITE" id="PS50999">
    <property type="entry name" value="COX2_TM"/>
    <property type="match status" value="1"/>
</dbReference>
<evidence type="ECO:0000256" key="1">
    <source>
        <dbReference type="ARBA" id="ARBA00004141"/>
    </source>
</evidence>
<accession>T1PUY9</accession>
<keyword evidence="12 15" id="KW-0186">Copper</keyword>
<feature type="domain" description="Cytochrome oxidase subunit II copper A binding" evidence="17">
    <location>
        <begin position="89"/>
        <end position="257"/>
    </location>
</feature>
<dbReference type="SUPFAM" id="SSF81464">
    <property type="entry name" value="Cytochrome c oxidase subunit II-like, transmembrane region"/>
    <property type="match status" value="1"/>
</dbReference>
<comment type="catalytic activity">
    <reaction evidence="14">
        <text>4 Fe(II)-[cytochrome c] + O2 + 8 H(+)(in) = 4 Fe(III)-[cytochrome c] + 2 H2O + 4 H(+)(out)</text>
        <dbReference type="Rhea" id="RHEA:11436"/>
        <dbReference type="Rhea" id="RHEA-COMP:10350"/>
        <dbReference type="Rhea" id="RHEA-COMP:14399"/>
        <dbReference type="ChEBI" id="CHEBI:15377"/>
        <dbReference type="ChEBI" id="CHEBI:15378"/>
        <dbReference type="ChEBI" id="CHEBI:15379"/>
        <dbReference type="ChEBI" id="CHEBI:29033"/>
        <dbReference type="ChEBI" id="CHEBI:29034"/>
        <dbReference type="EC" id="7.1.1.9"/>
    </reaction>
    <physiologicalReaction direction="left-to-right" evidence="14">
        <dbReference type="Rhea" id="RHEA:11437"/>
    </physiologicalReaction>
</comment>
<feature type="domain" description="Cytochrome oxidase subunit II transmembrane region profile" evidence="18">
    <location>
        <begin position="1"/>
        <end position="87"/>
    </location>
</feature>
<keyword evidence="9" id="KW-1278">Translocase</keyword>
<dbReference type="Pfam" id="PF02790">
    <property type="entry name" value="COX2_TM"/>
    <property type="match status" value="1"/>
</dbReference>
<reference evidence="19" key="1">
    <citation type="submission" date="2012-07" db="EMBL/GenBank/DDBJ databases">
        <title>Mitochondrial genomes for 'planarian' flatworms shows great divergence from the neodermatan gene order.</title>
        <authorList>
            <person name="Ross E."/>
            <person name="Blair D."/>
            <person name="Sanchez Alvarado A."/>
        </authorList>
    </citation>
    <scope>NUCLEOTIDE SEQUENCE</scope>
</reference>
<evidence type="ECO:0000256" key="2">
    <source>
        <dbReference type="ARBA" id="ARBA00007866"/>
    </source>
</evidence>
<keyword evidence="11 16" id="KW-1133">Transmembrane helix</keyword>
<dbReference type="Gene3D" id="2.60.40.420">
    <property type="entry name" value="Cupredoxins - blue copper proteins"/>
    <property type="match status" value="1"/>
</dbReference>
<dbReference type="RefSeq" id="YP_008592434.1">
    <property type="nucleotide sequence ID" value="NC_022448.1"/>
</dbReference>
<feature type="transmembrane region" description="Helical" evidence="16">
    <location>
        <begin position="20"/>
        <end position="41"/>
    </location>
</feature>
<evidence type="ECO:0000256" key="10">
    <source>
        <dbReference type="ARBA" id="ARBA00022982"/>
    </source>
</evidence>
<dbReference type="PANTHER" id="PTHR22888">
    <property type="entry name" value="CYTOCHROME C OXIDASE, SUBUNIT II"/>
    <property type="match status" value="1"/>
</dbReference>
<dbReference type="InterPro" id="IPR001505">
    <property type="entry name" value="Copper_CuA"/>
</dbReference>
<dbReference type="GO" id="GO:0004129">
    <property type="term" value="F:cytochrome-c oxidase activity"/>
    <property type="evidence" value="ECO:0007669"/>
    <property type="project" value="UniProtKB-EC"/>
</dbReference>
<keyword evidence="6 15" id="KW-0812">Transmembrane</keyword>
<evidence type="ECO:0000256" key="13">
    <source>
        <dbReference type="ARBA" id="ARBA00023136"/>
    </source>
</evidence>
<keyword evidence="15 19" id="KW-0496">Mitochondrion</keyword>